<proteinExistence type="predicted"/>
<protein>
    <submittedName>
        <fullName evidence="1">Alkaline phosphatase family protein</fullName>
    </submittedName>
</protein>
<dbReference type="Pfam" id="PF01663">
    <property type="entry name" value="Phosphodiest"/>
    <property type="match status" value="1"/>
</dbReference>
<evidence type="ECO:0000313" key="2">
    <source>
        <dbReference type="Proteomes" id="UP000463224"/>
    </source>
</evidence>
<dbReference type="Gene3D" id="3.40.720.10">
    <property type="entry name" value="Alkaline Phosphatase, subunit A"/>
    <property type="match status" value="1"/>
</dbReference>
<dbReference type="SUPFAM" id="SSF53649">
    <property type="entry name" value="Alkaline phosphatase-like"/>
    <property type="match status" value="1"/>
</dbReference>
<organism evidence="1 2">
    <name type="scientific">Nitratireductor arenosus</name>
    <dbReference type="NCBI Taxonomy" id="2682096"/>
    <lineage>
        <taxon>Bacteria</taxon>
        <taxon>Pseudomonadati</taxon>
        <taxon>Pseudomonadota</taxon>
        <taxon>Alphaproteobacteria</taxon>
        <taxon>Hyphomicrobiales</taxon>
        <taxon>Phyllobacteriaceae</taxon>
        <taxon>Nitratireductor</taxon>
    </lineage>
</organism>
<dbReference type="PANTHER" id="PTHR10151:SF120">
    <property type="entry name" value="BIS(5'-ADENOSYL)-TRIPHOSPHATASE"/>
    <property type="match status" value="1"/>
</dbReference>
<dbReference type="GO" id="GO:0016787">
    <property type="term" value="F:hydrolase activity"/>
    <property type="evidence" value="ECO:0007669"/>
    <property type="project" value="UniProtKB-ARBA"/>
</dbReference>
<dbReference type="PANTHER" id="PTHR10151">
    <property type="entry name" value="ECTONUCLEOTIDE PYROPHOSPHATASE/PHOSPHODIESTERASE"/>
    <property type="match status" value="1"/>
</dbReference>
<dbReference type="InterPro" id="IPR002591">
    <property type="entry name" value="Phosphodiest/P_Trfase"/>
</dbReference>
<dbReference type="RefSeq" id="WP_156710804.1">
    <property type="nucleotide sequence ID" value="NZ_WPHG01000001.1"/>
</dbReference>
<dbReference type="Proteomes" id="UP000463224">
    <property type="component" value="Unassembled WGS sequence"/>
</dbReference>
<dbReference type="EMBL" id="WPHG01000001">
    <property type="protein sequence ID" value="MVA95936.1"/>
    <property type="molecule type" value="Genomic_DNA"/>
</dbReference>
<sequence length="281" mass="31094">MPVSSKLLLIILDGVPWRNWRRLFGNLEGWVQSGEARVWKMRAVLPSMSACCYASIHTGVPPQVHGILSNEVRFRVAQPDIFSEVTKAGGKTGAVTHSYWSEFFNRHPFDFVGDIEYDEPGGPISHGRFHTMTGYGHDNQMTPSDADLFATLSMLAARHGIDYGILHTCTLDSMGHRFGHDNTPMDHACAVMDGMLAAFLPRWLDAGYEVIVTADHGQTDRGHHGGREDLQQDFALYYFGPAAGPDDDMLLDQLQLAPTILTRLGVPVPETMSARPFLRAG</sequence>
<name>A0A844Q792_9HYPH</name>
<gene>
    <name evidence="1" type="ORF">GN330_01530</name>
</gene>
<dbReference type="AlphaFoldDB" id="A0A844Q792"/>
<dbReference type="InterPro" id="IPR017850">
    <property type="entry name" value="Alkaline_phosphatase_core_sf"/>
</dbReference>
<comment type="caution">
    <text evidence="1">The sequence shown here is derived from an EMBL/GenBank/DDBJ whole genome shotgun (WGS) entry which is preliminary data.</text>
</comment>
<reference evidence="1 2" key="1">
    <citation type="submission" date="2019-12" db="EMBL/GenBank/DDBJ databases">
        <title>Nitratireductor arenosus sp. nov., Isolated from sea sand, Jeju island, South Korea.</title>
        <authorList>
            <person name="Kim W."/>
        </authorList>
    </citation>
    <scope>NUCLEOTIDE SEQUENCE [LARGE SCALE GENOMIC DNA]</scope>
    <source>
        <strain evidence="1 2">CAU 1489</strain>
    </source>
</reference>
<keyword evidence="2" id="KW-1185">Reference proteome</keyword>
<evidence type="ECO:0000313" key="1">
    <source>
        <dbReference type="EMBL" id="MVA95936.1"/>
    </source>
</evidence>
<accession>A0A844Q792</accession>